<evidence type="ECO:0000256" key="2">
    <source>
        <dbReference type="SAM" id="MobiDB-lite"/>
    </source>
</evidence>
<dbReference type="Proteomes" id="UP000054007">
    <property type="component" value="Unassembled WGS sequence"/>
</dbReference>
<feature type="compositionally biased region" description="Basic residues" evidence="2">
    <location>
        <begin position="490"/>
        <end position="501"/>
    </location>
</feature>
<dbReference type="Pfam" id="PF16979">
    <property type="entry name" value="SIN1_PH"/>
    <property type="match status" value="1"/>
</dbReference>
<protein>
    <recommendedName>
        <fullName evidence="8">SIN1-domain-containing protein</fullName>
    </recommendedName>
</protein>
<feature type="domain" description="CRIM" evidence="4">
    <location>
        <begin position="337"/>
        <end position="482"/>
    </location>
</feature>
<dbReference type="InterPro" id="IPR008828">
    <property type="entry name" value="Sin1/Avo1"/>
</dbReference>
<dbReference type="PANTHER" id="PTHR13335">
    <property type="entry name" value="TARGET OF RAPAMYCIN COMPLEX 2 SUBUNIT MAPKAP1"/>
    <property type="match status" value="1"/>
</dbReference>
<feature type="compositionally biased region" description="Low complexity" evidence="2">
    <location>
        <begin position="510"/>
        <end position="519"/>
    </location>
</feature>
<dbReference type="GO" id="GO:0005737">
    <property type="term" value="C:cytoplasm"/>
    <property type="evidence" value="ECO:0007669"/>
    <property type="project" value="TreeGrafter"/>
</dbReference>
<feature type="compositionally biased region" description="Low complexity" evidence="2">
    <location>
        <begin position="240"/>
        <end position="264"/>
    </location>
</feature>
<dbReference type="Gene3D" id="2.30.29.30">
    <property type="entry name" value="Pleckstrin-homology domain (PH domain)/Phosphotyrosine-binding domain (PTB)"/>
    <property type="match status" value="1"/>
</dbReference>
<feature type="domain" description="TUG ubiquitin-like" evidence="3">
    <location>
        <begin position="554"/>
        <end position="592"/>
    </location>
</feature>
<dbReference type="OrthoDB" id="241990at2759"/>
<feature type="region of interest" description="Disordered" evidence="2">
    <location>
        <begin position="91"/>
        <end position="121"/>
    </location>
</feature>
<dbReference type="EMBL" id="KN880466">
    <property type="protein sequence ID" value="KIY70575.1"/>
    <property type="molecule type" value="Genomic_DNA"/>
</dbReference>
<accession>A0A0D7BK07</accession>
<name>A0A0D7BK07_9AGAR</name>
<dbReference type="Pfam" id="PF16978">
    <property type="entry name" value="CRIM"/>
    <property type="match status" value="1"/>
</dbReference>
<evidence type="ECO:0000259" key="4">
    <source>
        <dbReference type="Pfam" id="PF16978"/>
    </source>
</evidence>
<dbReference type="InterPro" id="IPR011993">
    <property type="entry name" value="PH-like_dom_sf"/>
</dbReference>
<evidence type="ECO:0008006" key="8">
    <source>
        <dbReference type="Google" id="ProtNLM"/>
    </source>
</evidence>
<dbReference type="GO" id="GO:0031932">
    <property type="term" value="C:TORC2 complex"/>
    <property type="evidence" value="ECO:0007669"/>
    <property type="project" value="InterPro"/>
</dbReference>
<gene>
    <name evidence="6" type="ORF">CYLTODRAFT_487987</name>
</gene>
<evidence type="ECO:0000259" key="3">
    <source>
        <dbReference type="Pfam" id="PF11470"/>
    </source>
</evidence>
<feature type="region of interest" description="Disordered" evidence="2">
    <location>
        <begin position="188"/>
        <end position="301"/>
    </location>
</feature>
<organism evidence="6 7">
    <name type="scientific">Cylindrobasidium torrendii FP15055 ss-10</name>
    <dbReference type="NCBI Taxonomy" id="1314674"/>
    <lineage>
        <taxon>Eukaryota</taxon>
        <taxon>Fungi</taxon>
        <taxon>Dikarya</taxon>
        <taxon>Basidiomycota</taxon>
        <taxon>Agaricomycotina</taxon>
        <taxon>Agaricomycetes</taxon>
        <taxon>Agaricomycetidae</taxon>
        <taxon>Agaricales</taxon>
        <taxon>Marasmiineae</taxon>
        <taxon>Physalacriaceae</taxon>
        <taxon>Cylindrobasidium</taxon>
    </lineage>
</organism>
<dbReference type="STRING" id="1314674.A0A0D7BK07"/>
<reference evidence="6 7" key="1">
    <citation type="journal article" date="2015" name="Fungal Genet. Biol.">
        <title>Evolution of novel wood decay mechanisms in Agaricales revealed by the genome sequences of Fistulina hepatica and Cylindrobasidium torrendii.</title>
        <authorList>
            <person name="Floudas D."/>
            <person name="Held B.W."/>
            <person name="Riley R."/>
            <person name="Nagy L.G."/>
            <person name="Koehler G."/>
            <person name="Ransdell A.S."/>
            <person name="Younus H."/>
            <person name="Chow J."/>
            <person name="Chiniquy J."/>
            <person name="Lipzen A."/>
            <person name="Tritt A."/>
            <person name="Sun H."/>
            <person name="Haridas S."/>
            <person name="LaButti K."/>
            <person name="Ohm R.A."/>
            <person name="Kues U."/>
            <person name="Blanchette R.A."/>
            <person name="Grigoriev I.V."/>
            <person name="Minto R.E."/>
            <person name="Hibbett D.S."/>
        </authorList>
    </citation>
    <scope>NUCLEOTIDE SEQUENCE [LARGE SCALE GENOMIC DNA]</scope>
    <source>
        <strain evidence="6 7">FP15055 ss-10</strain>
    </source>
</reference>
<keyword evidence="7" id="KW-1185">Reference proteome</keyword>
<dbReference type="AlphaFoldDB" id="A0A0D7BK07"/>
<dbReference type="GO" id="GO:0038203">
    <property type="term" value="P:TORC2 signaling"/>
    <property type="evidence" value="ECO:0007669"/>
    <property type="project" value="TreeGrafter"/>
</dbReference>
<dbReference type="Pfam" id="PF11470">
    <property type="entry name" value="TUG-UBL1"/>
    <property type="match status" value="1"/>
</dbReference>
<dbReference type="InterPro" id="IPR031567">
    <property type="entry name" value="CRIM_dom"/>
</dbReference>
<feature type="compositionally biased region" description="Acidic residues" evidence="2">
    <location>
        <begin position="230"/>
        <end position="239"/>
    </location>
</feature>
<feature type="compositionally biased region" description="Acidic residues" evidence="2">
    <location>
        <begin position="210"/>
        <end position="221"/>
    </location>
</feature>
<proteinExistence type="inferred from homology"/>
<dbReference type="InterPro" id="IPR021569">
    <property type="entry name" value="TUG-UBL1"/>
</dbReference>
<dbReference type="InterPro" id="IPR031313">
    <property type="entry name" value="Sin1_PH_dom"/>
</dbReference>
<feature type="region of interest" description="Disordered" evidence="2">
    <location>
        <begin position="485"/>
        <end position="519"/>
    </location>
</feature>
<evidence type="ECO:0000259" key="5">
    <source>
        <dbReference type="Pfam" id="PF16979"/>
    </source>
</evidence>
<dbReference type="GO" id="GO:0005886">
    <property type="term" value="C:plasma membrane"/>
    <property type="evidence" value="ECO:0007669"/>
    <property type="project" value="TreeGrafter"/>
</dbReference>
<evidence type="ECO:0000313" key="7">
    <source>
        <dbReference type="Proteomes" id="UP000054007"/>
    </source>
</evidence>
<sequence>MALISDTDYLIHRLRLTYLREVEDPYGPRVVALDDAHTSNPYILASSLADADKWPELLMPTSPQLSEDEEPAKLGGATKLKYTTTIMGGRTGGLGLRTNGKRLSTSKRASTLGGGTPRPPDATKNLLGASAPVQEHILSEDNDIPDQARSAEPDVNVHVMEPTVVEEAPVAKPPPQFVPRFKMAKEMEKRRMQRMAQRKGLPVQVSFDDSSSEDVESSDDSDFPKQADNDSMDDDEFDPDFAATTTRPSSSASDMDMDSIMSMSDPEDGSPDMRRPRISPVSERTRKMLPKSHSPSKAYETRIRKTSAPPRMLQQSSFANDIFFARRPIAQTVQPQTSALSAMLKTSGTNTNPFSETYASISGRSEGAATVQVFFPHAKEPRGRPMELNIRKDATVEEVVGFALWTYCEEGWLPKLDEGLSGEDDEQWETRMSTIGWIMRITEDDGEIDDDFPPPDRLGKAVKFNADGFAVIEATPAQIAQNRVLEGKIQRRPSRTAKKKPQVQSEKQLSLPTAAGASGPSSAILGSVPLSTSFGLSTYGPQMFLRIRLADAVGPGHVSTTIPVSSEMYMQEALEMVCKKRNVDNPKEWALLLPDRSMVIPLDRTVASLQGKRELIIVRRDMLNPDLLKAPGKTTDPNASIFKRISDTPAADALSSALDFTNAYKKYTISRKMPMLVAKQEKTLAIDPPYIHIMPSTNKGKAAVFDTGKTYSYHIKSIADCQQSTKSSSVFKLVLNRGSGGTKRYDFEADSPKLAGEIVQTVKNMKTAMERTGTLNKSRRSRHVG</sequence>
<evidence type="ECO:0000313" key="6">
    <source>
        <dbReference type="EMBL" id="KIY70575.1"/>
    </source>
</evidence>
<feature type="domain" description="SIN1-type PH" evidence="5">
    <location>
        <begin position="663"/>
        <end position="765"/>
    </location>
</feature>
<dbReference type="GO" id="GO:0005546">
    <property type="term" value="F:phosphatidylinositol-4,5-bisphosphate binding"/>
    <property type="evidence" value="ECO:0007669"/>
    <property type="project" value="TreeGrafter"/>
</dbReference>
<dbReference type="PANTHER" id="PTHR13335:SF1">
    <property type="entry name" value="TARGET OF RAPAMYCIN COMPLEX 2 SUBUNIT MAPKAP1"/>
    <property type="match status" value="1"/>
</dbReference>
<comment type="similarity">
    <text evidence="1">Belongs to the SIN1 family.</text>
</comment>
<evidence type="ECO:0000256" key="1">
    <source>
        <dbReference type="ARBA" id="ARBA00009407"/>
    </source>
</evidence>